<accession>A0A9N9KGZ7</accession>
<comment type="caution">
    <text evidence="1">The sequence shown here is derived from an EMBL/GenBank/DDBJ whole genome shotgun (WGS) entry which is preliminary data.</text>
</comment>
<dbReference type="EMBL" id="CAJVPY010072513">
    <property type="protein sequence ID" value="CAG8829074.1"/>
    <property type="molecule type" value="Genomic_DNA"/>
</dbReference>
<name>A0A9N9KGZ7_9GLOM</name>
<proteinExistence type="predicted"/>
<feature type="non-terminal residue" evidence="1">
    <location>
        <position position="98"/>
    </location>
</feature>
<sequence length="98" mass="11147">KTSSGGRRLSPVWEGDPQTLEAHLALECPNVDNKIWQVYLLRVAYCDNFEQSENLTSSKKQKLNNQLNLTKYFPQTGDLSEERIKSINSSLLKAFVVC</sequence>
<reference evidence="1" key="1">
    <citation type="submission" date="2021-06" db="EMBL/GenBank/DDBJ databases">
        <authorList>
            <person name="Kallberg Y."/>
            <person name="Tangrot J."/>
            <person name="Rosling A."/>
        </authorList>
    </citation>
    <scope>NUCLEOTIDE SEQUENCE</scope>
    <source>
        <strain evidence="1">MA453B</strain>
    </source>
</reference>
<evidence type="ECO:0000313" key="2">
    <source>
        <dbReference type="Proteomes" id="UP000789405"/>
    </source>
</evidence>
<protein>
    <submittedName>
        <fullName evidence="1">25025_t:CDS:1</fullName>
    </submittedName>
</protein>
<keyword evidence="2" id="KW-1185">Reference proteome</keyword>
<gene>
    <name evidence="1" type="ORF">DERYTH_LOCUS28613</name>
</gene>
<dbReference type="AlphaFoldDB" id="A0A9N9KGZ7"/>
<feature type="non-terminal residue" evidence="1">
    <location>
        <position position="1"/>
    </location>
</feature>
<organism evidence="1 2">
    <name type="scientific">Dentiscutata erythropus</name>
    <dbReference type="NCBI Taxonomy" id="1348616"/>
    <lineage>
        <taxon>Eukaryota</taxon>
        <taxon>Fungi</taxon>
        <taxon>Fungi incertae sedis</taxon>
        <taxon>Mucoromycota</taxon>
        <taxon>Glomeromycotina</taxon>
        <taxon>Glomeromycetes</taxon>
        <taxon>Diversisporales</taxon>
        <taxon>Gigasporaceae</taxon>
        <taxon>Dentiscutata</taxon>
    </lineage>
</organism>
<dbReference type="Proteomes" id="UP000789405">
    <property type="component" value="Unassembled WGS sequence"/>
</dbReference>
<evidence type="ECO:0000313" key="1">
    <source>
        <dbReference type="EMBL" id="CAG8829074.1"/>
    </source>
</evidence>